<keyword evidence="6" id="KW-0547">Nucleotide-binding</keyword>
<evidence type="ECO:0000313" key="15">
    <source>
        <dbReference type="Proteomes" id="UP001497600"/>
    </source>
</evidence>
<dbReference type="Gene3D" id="1.20.1440.340">
    <property type="match status" value="1"/>
</dbReference>
<dbReference type="PRINTS" id="PR00473">
    <property type="entry name" value="GALCTOKINASE"/>
</dbReference>
<gene>
    <name evidence="14" type="primary">GAL3</name>
    <name evidence="14" type="ORF">CAAN4_G18756</name>
</gene>
<dbReference type="InterPro" id="IPR014721">
    <property type="entry name" value="Ribsml_uS5_D2-typ_fold_subgr"/>
</dbReference>
<evidence type="ECO:0000259" key="13">
    <source>
        <dbReference type="Pfam" id="PF10509"/>
    </source>
</evidence>
<evidence type="ECO:0000256" key="9">
    <source>
        <dbReference type="ARBA" id="ARBA00029590"/>
    </source>
</evidence>
<comment type="similarity">
    <text evidence="2">Belongs to the GHMP kinase family. GalK subfamily.</text>
</comment>
<dbReference type="Pfam" id="PF08544">
    <property type="entry name" value="GHMP_kinases_C"/>
    <property type="match status" value="1"/>
</dbReference>
<dbReference type="PRINTS" id="PR00959">
    <property type="entry name" value="MEVGALKINASE"/>
</dbReference>
<dbReference type="Pfam" id="PF00288">
    <property type="entry name" value="GHMP_kinases_N"/>
    <property type="match status" value="1"/>
</dbReference>
<comment type="pathway">
    <text evidence="1">Carbohydrate metabolism; galactose metabolism.</text>
</comment>
<dbReference type="EMBL" id="OZ004259">
    <property type="protein sequence ID" value="CAK7919530.1"/>
    <property type="molecule type" value="Genomic_DNA"/>
</dbReference>
<protein>
    <recommendedName>
        <fullName evidence="4">Galactokinase</fullName>
        <ecNumber evidence="3">2.7.1.6</ecNumber>
    </recommendedName>
    <alternativeName>
        <fullName evidence="9">Galactose kinase</fullName>
    </alternativeName>
</protein>
<dbReference type="PROSITE" id="PS00106">
    <property type="entry name" value="GALACTOKINASE"/>
    <property type="match status" value="1"/>
</dbReference>
<dbReference type="PANTHER" id="PTHR10457:SF7">
    <property type="entry name" value="GALACTOKINASE-RELATED"/>
    <property type="match status" value="1"/>
</dbReference>
<evidence type="ECO:0000256" key="1">
    <source>
        <dbReference type="ARBA" id="ARBA00004947"/>
    </source>
</evidence>
<feature type="domain" description="GHMP kinase N-terminal" evidence="11">
    <location>
        <begin position="127"/>
        <end position="211"/>
    </location>
</feature>
<dbReference type="InterPro" id="IPR000705">
    <property type="entry name" value="Galactokinase"/>
</dbReference>
<evidence type="ECO:0000259" key="11">
    <source>
        <dbReference type="Pfam" id="PF00288"/>
    </source>
</evidence>
<name>A0ABP0EIS5_9ASCO</name>
<keyword evidence="8" id="KW-0067">ATP-binding</keyword>
<evidence type="ECO:0000256" key="6">
    <source>
        <dbReference type="ARBA" id="ARBA00022741"/>
    </source>
</evidence>
<dbReference type="Gene3D" id="3.30.230.10">
    <property type="match status" value="1"/>
</dbReference>
<dbReference type="PROSITE" id="PS00627">
    <property type="entry name" value="GHMP_KINASES_ATP"/>
    <property type="match status" value="1"/>
</dbReference>
<evidence type="ECO:0000256" key="10">
    <source>
        <dbReference type="ARBA" id="ARBA00049538"/>
    </source>
</evidence>
<keyword evidence="15" id="KW-1185">Reference proteome</keyword>
<dbReference type="InterPro" id="IPR006206">
    <property type="entry name" value="Mevalonate/galactokinase"/>
</dbReference>
<evidence type="ECO:0000256" key="4">
    <source>
        <dbReference type="ARBA" id="ARBA00019487"/>
    </source>
</evidence>
<keyword evidence="7" id="KW-0418">Kinase</keyword>
<dbReference type="PIRSF" id="PIRSF000530">
    <property type="entry name" value="Galactokinase"/>
    <property type="match status" value="1"/>
</dbReference>
<dbReference type="InterPro" id="IPR036554">
    <property type="entry name" value="GHMP_kinase_C_sf"/>
</dbReference>
<dbReference type="PANTHER" id="PTHR10457">
    <property type="entry name" value="MEVALONATE KINASE/GALACTOKINASE"/>
    <property type="match status" value="1"/>
</dbReference>
<evidence type="ECO:0000256" key="2">
    <source>
        <dbReference type="ARBA" id="ARBA00006566"/>
    </source>
</evidence>
<accession>A0ABP0EIS5</accession>
<dbReference type="SUPFAM" id="SSF54211">
    <property type="entry name" value="Ribosomal protein S5 domain 2-like"/>
    <property type="match status" value="1"/>
</dbReference>
<proteinExistence type="inferred from homology"/>
<sequence length="517" mass="57693">MSVPTFHNLSFYSDPSANVQRYKDLIKSFESIYHDTPDFISRSPGRVNLIGDHIDYSYFSALPMAIETDVIGAVKVLPGSNEVVLHNTDPAFARESFVLPAEGQVVEIDKSKFSWASYFKCGYIVAQKYIQEKGNHQQPFNGLLILFDGTVPTGGGLSSSAAFCVATTMAVLRANGVTQISKEDLTRITVVSEHYVGVNNGGMDQCASIYGERDKALLIQFQPKLEGQAFAFPVVKPNDMVFLITNSLVQANKKETAPVNYNLRAVEVAVAAEVLAKQFNLKLLQDSNLGTGQLRGFMETYYLQEKGVPLWNNDIDQGIIQLNGVLALLEKIFDSEEKKSGHFYTTENTAKVLGLSTEEFQEKFLSQFPVRYQYLKLYQRSKHVYSESLRVLETLKLLREQTDGARFLSEFGRLMNESQESLSSQFETSREELATLCQVALSHGSYGSRITGAGFGGSVVHLLTTDKVETVQRELREKYYKKQFPNITEEEIQAAMTVSKSGLGTCVLEKTDGSWDF</sequence>
<dbReference type="InterPro" id="IPR013750">
    <property type="entry name" value="GHMP_kinase_C_dom"/>
</dbReference>
<evidence type="ECO:0000259" key="12">
    <source>
        <dbReference type="Pfam" id="PF08544"/>
    </source>
</evidence>
<dbReference type="NCBIfam" id="TIGR00131">
    <property type="entry name" value="gal_kin"/>
    <property type="match status" value="1"/>
</dbReference>
<dbReference type="InterPro" id="IPR019539">
    <property type="entry name" value="GalKase_N"/>
</dbReference>
<dbReference type="Pfam" id="PF10509">
    <property type="entry name" value="GalKase_gal_bdg"/>
    <property type="match status" value="1"/>
</dbReference>
<dbReference type="InterPro" id="IPR006203">
    <property type="entry name" value="GHMP_knse_ATP-bd_CS"/>
</dbReference>
<dbReference type="InterPro" id="IPR020568">
    <property type="entry name" value="Ribosomal_Su5_D2-typ_SF"/>
</dbReference>
<organism evidence="14 15">
    <name type="scientific">[Candida] anglica</name>
    <dbReference type="NCBI Taxonomy" id="148631"/>
    <lineage>
        <taxon>Eukaryota</taxon>
        <taxon>Fungi</taxon>
        <taxon>Dikarya</taxon>
        <taxon>Ascomycota</taxon>
        <taxon>Saccharomycotina</taxon>
        <taxon>Pichiomycetes</taxon>
        <taxon>Debaryomycetaceae</taxon>
        <taxon>Kurtzmaniella</taxon>
    </lineage>
</organism>
<evidence type="ECO:0000256" key="7">
    <source>
        <dbReference type="ARBA" id="ARBA00022777"/>
    </source>
</evidence>
<dbReference type="InterPro" id="IPR019741">
    <property type="entry name" value="Galactokinase_CS"/>
</dbReference>
<reference evidence="14 15" key="1">
    <citation type="submission" date="2024-01" db="EMBL/GenBank/DDBJ databases">
        <authorList>
            <consortium name="Genoscope - CEA"/>
            <person name="William W."/>
        </authorList>
    </citation>
    <scope>NUCLEOTIDE SEQUENCE [LARGE SCALE GENOMIC DNA]</scope>
    <source>
        <strain evidence="14 15">29B2s-10</strain>
    </source>
</reference>
<feature type="domain" description="Galactokinase N-terminal" evidence="13">
    <location>
        <begin position="27"/>
        <end position="75"/>
    </location>
</feature>
<dbReference type="SUPFAM" id="SSF55060">
    <property type="entry name" value="GHMP Kinase, C-terminal domain"/>
    <property type="match status" value="1"/>
</dbReference>
<dbReference type="InterPro" id="IPR006204">
    <property type="entry name" value="GHMP_kinase_N_dom"/>
</dbReference>
<evidence type="ECO:0000256" key="8">
    <source>
        <dbReference type="ARBA" id="ARBA00022840"/>
    </source>
</evidence>
<dbReference type="Proteomes" id="UP001497600">
    <property type="component" value="Chromosome G"/>
</dbReference>
<keyword evidence="5" id="KW-0808">Transferase</keyword>
<dbReference type="EC" id="2.7.1.6" evidence="3"/>
<evidence type="ECO:0000313" key="14">
    <source>
        <dbReference type="EMBL" id="CAK7919530.1"/>
    </source>
</evidence>
<feature type="domain" description="GHMP kinase C-terminal" evidence="12">
    <location>
        <begin position="406"/>
        <end position="481"/>
    </location>
</feature>
<evidence type="ECO:0000256" key="3">
    <source>
        <dbReference type="ARBA" id="ARBA00012315"/>
    </source>
</evidence>
<evidence type="ECO:0000256" key="5">
    <source>
        <dbReference type="ARBA" id="ARBA00022679"/>
    </source>
</evidence>
<comment type="catalytic activity">
    <reaction evidence="10">
        <text>alpha-D-galactose + ATP = alpha-D-galactose 1-phosphate + ADP + H(+)</text>
        <dbReference type="Rhea" id="RHEA:13553"/>
        <dbReference type="ChEBI" id="CHEBI:15378"/>
        <dbReference type="ChEBI" id="CHEBI:28061"/>
        <dbReference type="ChEBI" id="CHEBI:30616"/>
        <dbReference type="ChEBI" id="CHEBI:58336"/>
        <dbReference type="ChEBI" id="CHEBI:456216"/>
        <dbReference type="EC" id="2.7.1.6"/>
    </reaction>
    <physiologicalReaction direction="left-to-right" evidence="10">
        <dbReference type="Rhea" id="RHEA:13554"/>
    </physiologicalReaction>
</comment>